<evidence type="ECO:0000313" key="3">
    <source>
        <dbReference type="EMBL" id="QNO53955.1"/>
    </source>
</evidence>
<accession>A0A7G9YY66</accession>
<feature type="transmembrane region" description="Helical" evidence="1">
    <location>
        <begin position="35"/>
        <end position="53"/>
    </location>
</feature>
<keyword evidence="1" id="KW-1133">Transmembrane helix</keyword>
<feature type="transmembrane region" description="Helical" evidence="1">
    <location>
        <begin position="12"/>
        <end position="29"/>
    </location>
</feature>
<protein>
    <submittedName>
        <fullName evidence="2">Uncharacterized protein</fullName>
    </submittedName>
</protein>
<evidence type="ECO:0000256" key="1">
    <source>
        <dbReference type="SAM" id="Phobius"/>
    </source>
</evidence>
<dbReference type="EMBL" id="MT631556">
    <property type="protein sequence ID" value="QNO53955.1"/>
    <property type="molecule type" value="Genomic_DNA"/>
</dbReference>
<name>A0A7G9YY66_9EURY</name>
<feature type="transmembrane region" description="Helical" evidence="1">
    <location>
        <begin position="60"/>
        <end position="79"/>
    </location>
</feature>
<reference evidence="2" key="1">
    <citation type="submission" date="2020-06" db="EMBL/GenBank/DDBJ databases">
        <title>Unique genomic features of the anaerobic methanotrophic archaea.</title>
        <authorList>
            <person name="Chadwick G.L."/>
            <person name="Skennerton C.T."/>
            <person name="Laso-Perez R."/>
            <person name="Leu A.O."/>
            <person name="Speth D.R."/>
            <person name="Yu H."/>
            <person name="Morgan-Lang C."/>
            <person name="Hatzenpichler R."/>
            <person name="Goudeau D."/>
            <person name="Malmstrom R."/>
            <person name="Brazelton W.J."/>
            <person name="Woyke T."/>
            <person name="Hallam S.J."/>
            <person name="Tyson G.W."/>
            <person name="Wegener G."/>
            <person name="Boetius A."/>
            <person name="Orphan V."/>
        </authorList>
    </citation>
    <scope>NUCLEOTIDE SEQUENCE</scope>
</reference>
<dbReference type="EMBL" id="MT631526">
    <property type="protein sequence ID" value="QNO52950.1"/>
    <property type="molecule type" value="Genomic_DNA"/>
</dbReference>
<proteinExistence type="predicted"/>
<dbReference type="AlphaFoldDB" id="A0A7G9YY66"/>
<keyword evidence="1" id="KW-0472">Membrane</keyword>
<organism evidence="2">
    <name type="scientific">Candidatus Methanophagaceae archaeon ANME-1 ERB6</name>
    <dbReference type="NCBI Taxonomy" id="2759912"/>
    <lineage>
        <taxon>Archaea</taxon>
        <taxon>Methanobacteriati</taxon>
        <taxon>Methanobacteriota</taxon>
        <taxon>Stenosarchaea group</taxon>
        <taxon>Methanomicrobia</taxon>
        <taxon>Candidatus Methanophagales</taxon>
        <taxon>Candidatus Methanophagaceae</taxon>
    </lineage>
</organism>
<gene>
    <name evidence="2" type="ORF">IEHOEKMD_00021</name>
    <name evidence="3" type="ORF">MMBEDHBC_00010</name>
</gene>
<keyword evidence="1" id="KW-0812">Transmembrane</keyword>
<sequence length="82" mass="8490">MDKKNLKAWKKGALVGGLVGVLGTVITHLSGDISLISIPVVLLFSTFGAGLLFLSPYFELLSLVAVYGLIGAIIGYLIGGAK</sequence>
<evidence type="ECO:0000313" key="2">
    <source>
        <dbReference type="EMBL" id="QNO52950.1"/>
    </source>
</evidence>